<comment type="subcellular location">
    <subcellularLocation>
        <location evidence="1">Membrane</location>
        <topology evidence="1">Multi-pass membrane protein</topology>
    </subcellularLocation>
</comment>
<feature type="transmembrane region" description="Helical" evidence="8">
    <location>
        <begin position="219"/>
        <end position="237"/>
    </location>
</feature>
<name>A0A1E7FG82_9STRA</name>
<dbReference type="Gene3D" id="1.20.120.350">
    <property type="entry name" value="Voltage-gated potassium channels. Chain C"/>
    <property type="match status" value="1"/>
</dbReference>
<dbReference type="InterPro" id="IPR027359">
    <property type="entry name" value="Volt_channel_dom_sf"/>
</dbReference>
<dbReference type="InterPro" id="IPR005821">
    <property type="entry name" value="Ion_trans_dom"/>
</dbReference>
<dbReference type="Pfam" id="PF13499">
    <property type="entry name" value="EF-hand_7"/>
    <property type="match status" value="1"/>
</dbReference>
<keyword evidence="5" id="KW-0406">Ion transport</keyword>
<gene>
    <name evidence="10" type="ORF">FRACYDRAFT_225157</name>
</gene>
<dbReference type="SUPFAM" id="SSF47473">
    <property type="entry name" value="EF-hand"/>
    <property type="match status" value="1"/>
</dbReference>
<protein>
    <recommendedName>
        <fullName evidence="9">EF-hand domain-containing protein</fullName>
    </recommendedName>
</protein>
<keyword evidence="6 8" id="KW-1133">Transmembrane helix</keyword>
<reference evidence="10 11" key="1">
    <citation type="submission" date="2016-09" db="EMBL/GenBank/DDBJ databases">
        <title>Extensive genetic diversity and differential bi-allelic expression allows diatom success in the polar Southern Ocean.</title>
        <authorList>
            <consortium name="DOE Joint Genome Institute"/>
            <person name="Mock T."/>
            <person name="Otillar R.P."/>
            <person name="Strauss J."/>
            <person name="Dupont C."/>
            <person name="Frickenhaus S."/>
            <person name="Maumus F."/>
            <person name="Mcmullan M."/>
            <person name="Sanges R."/>
            <person name="Schmutz J."/>
            <person name="Toseland A."/>
            <person name="Valas R."/>
            <person name="Veluchamy A."/>
            <person name="Ward B.J."/>
            <person name="Allen A."/>
            <person name="Barry K."/>
            <person name="Falciatore A."/>
            <person name="Ferrante M."/>
            <person name="Fortunato A.E."/>
            <person name="Gloeckner G."/>
            <person name="Gruber A."/>
            <person name="Hipkin R."/>
            <person name="Janech M."/>
            <person name="Kroth P."/>
            <person name="Leese F."/>
            <person name="Lindquist E."/>
            <person name="Lyon B.R."/>
            <person name="Martin J."/>
            <person name="Mayer C."/>
            <person name="Parker M."/>
            <person name="Quesneville H."/>
            <person name="Raymond J."/>
            <person name="Uhlig C."/>
            <person name="Valentin K.U."/>
            <person name="Worden A.Z."/>
            <person name="Armbrust E.V."/>
            <person name="Bowler C."/>
            <person name="Green B."/>
            <person name="Moulton V."/>
            <person name="Van Oosterhout C."/>
            <person name="Grigoriev I."/>
        </authorList>
    </citation>
    <scope>NUCLEOTIDE SEQUENCE [LARGE SCALE GENOMIC DNA]</scope>
    <source>
        <strain evidence="10 11">CCMP1102</strain>
    </source>
</reference>
<evidence type="ECO:0000256" key="7">
    <source>
        <dbReference type="ARBA" id="ARBA00023136"/>
    </source>
</evidence>
<feature type="transmembrane region" description="Helical" evidence="8">
    <location>
        <begin position="362"/>
        <end position="385"/>
    </location>
</feature>
<dbReference type="CDD" id="cd00051">
    <property type="entry name" value="EFh"/>
    <property type="match status" value="1"/>
</dbReference>
<dbReference type="Gene3D" id="1.10.238.10">
    <property type="entry name" value="EF-hand"/>
    <property type="match status" value="1"/>
</dbReference>
<feature type="domain" description="EF-hand" evidence="9">
    <location>
        <begin position="149"/>
        <end position="184"/>
    </location>
</feature>
<keyword evidence="7 8" id="KW-0472">Membrane</keyword>
<dbReference type="PROSITE" id="PS50222">
    <property type="entry name" value="EF_HAND_2"/>
    <property type="match status" value="2"/>
</dbReference>
<feature type="transmembrane region" description="Helical" evidence="8">
    <location>
        <begin position="67"/>
        <end position="93"/>
    </location>
</feature>
<feature type="transmembrane region" description="Helical" evidence="8">
    <location>
        <begin position="451"/>
        <end position="477"/>
    </location>
</feature>
<feature type="transmembrane region" description="Helical" evidence="8">
    <location>
        <begin position="6"/>
        <end position="24"/>
    </location>
</feature>
<comment type="subunit">
    <text evidence="3">Homodimer.</text>
</comment>
<dbReference type="PANTHER" id="PTHR46988:SF4">
    <property type="entry name" value="ION TRANSPORT DOMAIN-CONTAINING PROTEIN"/>
    <property type="match status" value="1"/>
</dbReference>
<dbReference type="AlphaFoldDB" id="A0A1E7FG82"/>
<dbReference type="GO" id="GO:0034702">
    <property type="term" value="C:monoatomic ion channel complex"/>
    <property type="evidence" value="ECO:0007669"/>
    <property type="project" value="UniProtKB-KW"/>
</dbReference>
<evidence type="ECO:0000259" key="9">
    <source>
        <dbReference type="PROSITE" id="PS50222"/>
    </source>
</evidence>
<feature type="domain" description="EF-hand" evidence="9">
    <location>
        <begin position="107"/>
        <end position="142"/>
    </location>
</feature>
<evidence type="ECO:0000256" key="1">
    <source>
        <dbReference type="ARBA" id="ARBA00004141"/>
    </source>
</evidence>
<dbReference type="Proteomes" id="UP000095751">
    <property type="component" value="Unassembled WGS sequence"/>
</dbReference>
<keyword evidence="5" id="KW-0851">Voltage-gated channel</keyword>
<keyword evidence="4 8" id="KW-0812">Transmembrane</keyword>
<evidence type="ECO:0000256" key="4">
    <source>
        <dbReference type="ARBA" id="ARBA00022692"/>
    </source>
</evidence>
<dbReference type="InterPro" id="IPR002048">
    <property type="entry name" value="EF_hand_dom"/>
</dbReference>
<organism evidence="10 11">
    <name type="scientific">Fragilariopsis cylindrus CCMP1102</name>
    <dbReference type="NCBI Taxonomy" id="635003"/>
    <lineage>
        <taxon>Eukaryota</taxon>
        <taxon>Sar</taxon>
        <taxon>Stramenopiles</taxon>
        <taxon>Ochrophyta</taxon>
        <taxon>Bacillariophyta</taxon>
        <taxon>Bacillariophyceae</taxon>
        <taxon>Bacillariophycidae</taxon>
        <taxon>Bacillariales</taxon>
        <taxon>Bacillariaceae</taxon>
        <taxon>Fragilariopsis</taxon>
    </lineage>
</organism>
<dbReference type="EMBL" id="KV784357">
    <property type="protein sequence ID" value="OEU17188.1"/>
    <property type="molecule type" value="Genomic_DNA"/>
</dbReference>
<evidence type="ECO:0000256" key="5">
    <source>
        <dbReference type="ARBA" id="ARBA00022882"/>
    </source>
</evidence>
<dbReference type="PANTHER" id="PTHR46988">
    <property type="entry name" value="TWO PORE CALCIUM CHANNEL PROTEIN 1"/>
    <property type="match status" value="1"/>
</dbReference>
<dbReference type="Gene3D" id="1.10.287.70">
    <property type="match status" value="2"/>
</dbReference>
<dbReference type="OrthoDB" id="416585at2759"/>
<evidence type="ECO:0000256" key="8">
    <source>
        <dbReference type="SAM" id="Phobius"/>
    </source>
</evidence>
<dbReference type="InterPro" id="IPR044581">
    <property type="entry name" value="TPC1_plant"/>
</dbReference>
<feature type="transmembrane region" description="Helical" evidence="8">
    <location>
        <begin position="297"/>
        <end position="315"/>
    </location>
</feature>
<comment type="similarity">
    <text evidence="2">Belongs to the calcium channel alpha-1 subunit (TC 1.A.1.11) family. Two pore calcium channel subfamily.</text>
</comment>
<keyword evidence="11" id="KW-1185">Reference proteome</keyword>
<sequence length="555" mass="63548">MAYILTMLAIIIIFYAWFGVIIFYDSPQGNEGFQNLLEAVWTLWICVTTANYPDVMMPSYNESRLTALYFISFMVISFFYLMNLILAVTVNSYDESIAERRLSRAVLSKELLTTAFKMLDHDNKGSINRESVMATMLILNQDVPEIQKLSKDERSIIFAFLDKDGSSDIDLDEFLNFGKILLLDLAKKSDYATFVEVRFPRVNQSNWYQGLCKFVKSKGFEYALDIVLVLNAVIIAFQDYPMLSGQDVTRDPHYSDGYIDTIWELMETIFTVVYVLEAILKITVEGWKRYSESPRNMFDFSITLMAVLASAYVYYPNAYSNSALIQFVVMARVLRLGRILFAMKAFQMFGTITIDIIPAASSVFMILFFVEYFFASMGVLLYGGLITRDPKNPLSYALLEADDFVDNKYWANNFNDMVSGMNVLFNLVVVNNWTECEIGFEYVTGAKWVRIFFFCFHLMGVIVLSNVVTSFIINAYFQQMKTLVQRLGWEENVEGEAMLKGARGVFDASTVTGTQTGVQSIYIARIKPRHMDIEVDERAALRNLFTRTNSSDVEI</sequence>
<evidence type="ECO:0000313" key="10">
    <source>
        <dbReference type="EMBL" id="OEU17188.1"/>
    </source>
</evidence>
<evidence type="ECO:0000256" key="2">
    <source>
        <dbReference type="ARBA" id="ARBA00009286"/>
    </source>
</evidence>
<dbReference type="GO" id="GO:0005245">
    <property type="term" value="F:voltage-gated calcium channel activity"/>
    <property type="evidence" value="ECO:0007669"/>
    <property type="project" value="InterPro"/>
</dbReference>
<dbReference type="Pfam" id="PF00520">
    <property type="entry name" value="Ion_trans"/>
    <property type="match status" value="2"/>
</dbReference>
<accession>A0A1E7FG82</accession>
<dbReference type="SUPFAM" id="SSF81324">
    <property type="entry name" value="Voltage-gated potassium channels"/>
    <property type="match status" value="2"/>
</dbReference>
<dbReference type="GO" id="GO:0005509">
    <property type="term" value="F:calcium ion binding"/>
    <property type="evidence" value="ECO:0007669"/>
    <property type="project" value="InterPro"/>
</dbReference>
<dbReference type="InParanoid" id="A0A1E7FG82"/>
<dbReference type="KEGG" id="fcy:FRACYDRAFT_225157"/>
<keyword evidence="5" id="KW-0813">Transport</keyword>
<dbReference type="InterPro" id="IPR011992">
    <property type="entry name" value="EF-hand-dom_pair"/>
</dbReference>
<evidence type="ECO:0000256" key="3">
    <source>
        <dbReference type="ARBA" id="ARBA00011738"/>
    </source>
</evidence>
<proteinExistence type="inferred from homology"/>
<evidence type="ECO:0000313" key="11">
    <source>
        <dbReference type="Proteomes" id="UP000095751"/>
    </source>
</evidence>
<evidence type="ECO:0000256" key="6">
    <source>
        <dbReference type="ARBA" id="ARBA00022989"/>
    </source>
</evidence>
<keyword evidence="5" id="KW-0407">Ion channel</keyword>